<protein>
    <submittedName>
        <fullName evidence="3">Amidohydrolase family protein</fullName>
    </submittedName>
</protein>
<dbReference type="GO" id="GO:0016787">
    <property type="term" value="F:hydrolase activity"/>
    <property type="evidence" value="ECO:0007669"/>
    <property type="project" value="UniProtKB-KW"/>
</dbReference>
<evidence type="ECO:0000259" key="2">
    <source>
        <dbReference type="Pfam" id="PF04909"/>
    </source>
</evidence>
<dbReference type="InterPro" id="IPR006680">
    <property type="entry name" value="Amidohydro-rel"/>
</dbReference>
<keyword evidence="3" id="KW-0378">Hydrolase</keyword>
<sequence>MEPLIDTHVHVWDLTGGPYGVTYPWLTPDFGALHATHTLDQVLPDMAGLGVTGMVLVQASDSLAETDELLRVAATSPLPTAVVGWLPLADAAAAERELARRPDPRLVGARHLIHDEPDPRWMLEPPVAVGMAMLERHGLVFDAVAERPDLLTQVPQVARRHPRLTIVVDHLGKPPVTAPWRSEAADEWRRNVADAAGWPNIYGKVSGLGTISRGPWHVSQWRPYLEHALEAVGAERLMLGSDWPVCTQNGDYPSVMGALLELLEELSPAERQAIRAGTAARVYGVGDGAARSP</sequence>
<dbReference type="AlphaFoldDB" id="A0A7J5USC9"/>
<dbReference type="SUPFAM" id="SSF51556">
    <property type="entry name" value="Metallo-dependent hydrolases"/>
    <property type="match status" value="1"/>
</dbReference>
<dbReference type="OrthoDB" id="5450317at2"/>
<dbReference type="Proteomes" id="UP000451860">
    <property type="component" value="Unassembled WGS sequence"/>
</dbReference>
<comment type="similarity">
    <text evidence="1">Belongs to the metallo-dependent hydrolases superfamily.</text>
</comment>
<evidence type="ECO:0000313" key="3">
    <source>
        <dbReference type="EMBL" id="KAE8765289.1"/>
    </source>
</evidence>
<evidence type="ECO:0000256" key="1">
    <source>
        <dbReference type="ARBA" id="ARBA00038310"/>
    </source>
</evidence>
<dbReference type="Pfam" id="PF04909">
    <property type="entry name" value="Amidohydro_2"/>
    <property type="match status" value="1"/>
</dbReference>
<dbReference type="InterPro" id="IPR032466">
    <property type="entry name" value="Metal_Hydrolase"/>
</dbReference>
<organism evidence="3 4">
    <name type="scientific">Georgenia thermotolerans</name>
    <dbReference type="NCBI Taxonomy" id="527326"/>
    <lineage>
        <taxon>Bacteria</taxon>
        <taxon>Bacillati</taxon>
        <taxon>Actinomycetota</taxon>
        <taxon>Actinomycetes</taxon>
        <taxon>Micrococcales</taxon>
        <taxon>Bogoriellaceae</taxon>
        <taxon>Georgenia</taxon>
    </lineage>
</organism>
<dbReference type="InterPro" id="IPR052350">
    <property type="entry name" value="Metallo-dep_Lactonases"/>
</dbReference>
<proteinExistence type="inferred from homology"/>
<evidence type="ECO:0000313" key="4">
    <source>
        <dbReference type="Proteomes" id="UP000451860"/>
    </source>
</evidence>
<keyword evidence="4" id="KW-1185">Reference proteome</keyword>
<dbReference type="EMBL" id="WHJE01000012">
    <property type="protein sequence ID" value="KAE8765289.1"/>
    <property type="molecule type" value="Genomic_DNA"/>
</dbReference>
<dbReference type="PANTHER" id="PTHR43569">
    <property type="entry name" value="AMIDOHYDROLASE"/>
    <property type="match status" value="1"/>
</dbReference>
<feature type="domain" description="Amidohydrolase-related" evidence="2">
    <location>
        <begin position="5"/>
        <end position="284"/>
    </location>
</feature>
<gene>
    <name evidence="3" type="ORF">GB883_04395</name>
</gene>
<dbReference type="Gene3D" id="3.20.20.140">
    <property type="entry name" value="Metal-dependent hydrolases"/>
    <property type="match status" value="1"/>
</dbReference>
<comment type="caution">
    <text evidence="3">The sequence shown here is derived from an EMBL/GenBank/DDBJ whole genome shotgun (WGS) entry which is preliminary data.</text>
</comment>
<accession>A0A7J5USC9</accession>
<name>A0A7J5USC9_9MICO</name>
<dbReference type="RefSeq" id="WP_152202261.1">
    <property type="nucleotide sequence ID" value="NZ_VUKF01000012.1"/>
</dbReference>
<dbReference type="PANTHER" id="PTHR43569:SF2">
    <property type="entry name" value="AMIDOHYDROLASE-RELATED DOMAIN-CONTAINING PROTEIN"/>
    <property type="match status" value="1"/>
</dbReference>
<reference evidence="3 4" key="1">
    <citation type="submission" date="2019-10" db="EMBL/GenBank/DDBJ databases">
        <title>Georgenia wutianyii sp. nov. and Georgenia yuyongxinii sp. nov. isolated from plateau pika (Ochotona curzoniae) in the Qinghai-Tibet plateau of China.</title>
        <authorList>
            <person name="Tian Z."/>
        </authorList>
    </citation>
    <scope>NUCLEOTIDE SEQUENCE [LARGE SCALE GENOMIC DNA]</scope>
    <source>
        <strain evidence="3 4">DSM 21501</strain>
    </source>
</reference>